<organism evidence="1 2">
    <name type="scientific">Mesorhizobium shonense</name>
    <dbReference type="NCBI Taxonomy" id="1209948"/>
    <lineage>
        <taxon>Bacteria</taxon>
        <taxon>Pseudomonadati</taxon>
        <taxon>Pseudomonadota</taxon>
        <taxon>Alphaproteobacteria</taxon>
        <taxon>Hyphomicrobiales</taxon>
        <taxon>Phyllobacteriaceae</taxon>
        <taxon>Mesorhizobium</taxon>
    </lineage>
</organism>
<accession>A0ABV2HXB2</accession>
<reference evidence="1 2" key="1">
    <citation type="submission" date="2024-06" db="EMBL/GenBank/DDBJ databases">
        <title>Genomic Encyclopedia of Type Strains, Phase IV (KMG-IV): sequencing the most valuable type-strain genomes for metagenomic binning, comparative biology and taxonomic classification.</title>
        <authorList>
            <person name="Goeker M."/>
        </authorList>
    </citation>
    <scope>NUCLEOTIDE SEQUENCE [LARGE SCALE GENOMIC DNA]</scope>
    <source>
        <strain evidence="1 2">DSM 29846</strain>
    </source>
</reference>
<sequence length="200" mass="21625">MPINVLPCFMAIGSNSRPRHLPKKNFPAYAYLPGSQPHPIRDPAGHSYLIEPMLVSTDTAIGSDPFLWGLDLFNYGYYWEAHEAWESLWQVAERGSPSRAFFKALILLSAAGVKIREGKTAAALRHSRRAAMLFRLLAGSPEAIAEEALGLPPAILADYAEAATTARVALPAVPLGWPQPVFDFVLIAPAAAFATISAGE</sequence>
<name>A0ABV2HXB2_9HYPH</name>
<dbReference type="InterPro" id="IPR005500">
    <property type="entry name" value="DUF309"/>
</dbReference>
<gene>
    <name evidence="1" type="ORF">ABID26_004581</name>
</gene>
<dbReference type="Gene3D" id="1.10.3450.10">
    <property type="entry name" value="TTHA0068-like"/>
    <property type="match status" value="1"/>
</dbReference>
<evidence type="ECO:0000313" key="1">
    <source>
        <dbReference type="EMBL" id="MET3595169.1"/>
    </source>
</evidence>
<comment type="caution">
    <text evidence="1">The sequence shown here is derived from an EMBL/GenBank/DDBJ whole genome shotgun (WGS) entry which is preliminary data.</text>
</comment>
<proteinExistence type="predicted"/>
<evidence type="ECO:0008006" key="3">
    <source>
        <dbReference type="Google" id="ProtNLM"/>
    </source>
</evidence>
<dbReference type="RefSeq" id="WP_354416526.1">
    <property type="nucleotide sequence ID" value="NZ_JBEPLM010000009.1"/>
</dbReference>
<dbReference type="Pfam" id="PF03745">
    <property type="entry name" value="DUF309"/>
    <property type="match status" value="1"/>
</dbReference>
<keyword evidence="2" id="KW-1185">Reference proteome</keyword>
<dbReference type="InterPro" id="IPR023203">
    <property type="entry name" value="TTHA0068_sf"/>
</dbReference>
<protein>
    <recommendedName>
        <fullName evidence="3">DUF309 domain-containing protein</fullName>
    </recommendedName>
</protein>
<dbReference type="EMBL" id="JBEPLM010000009">
    <property type="protein sequence ID" value="MET3595169.1"/>
    <property type="molecule type" value="Genomic_DNA"/>
</dbReference>
<dbReference type="SUPFAM" id="SSF140663">
    <property type="entry name" value="TTHA0068-like"/>
    <property type="match status" value="1"/>
</dbReference>
<dbReference type="Proteomes" id="UP001549036">
    <property type="component" value="Unassembled WGS sequence"/>
</dbReference>
<evidence type="ECO:0000313" key="2">
    <source>
        <dbReference type="Proteomes" id="UP001549036"/>
    </source>
</evidence>